<organism evidence="1 2">
    <name type="scientific">Shigella phage Shf125875</name>
    <dbReference type="NCBI Taxonomy" id="1541825"/>
    <lineage>
        <taxon>Viruses</taxon>
        <taxon>Duplodnaviria</taxon>
        <taxon>Heunggongvirae</taxon>
        <taxon>Uroviricota</taxon>
        <taxon>Caudoviricetes</taxon>
        <taxon>Pantevenvirales</taxon>
        <taxon>Straboviridae</taxon>
        <taxon>Tevenvirinae</taxon>
        <taxon>Mosigvirus</taxon>
        <taxon>Mosigvirus utam</taxon>
    </lineage>
</organism>
<dbReference type="KEGG" id="vg:22277394"/>
<evidence type="ECO:0000313" key="2">
    <source>
        <dbReference type="Proteomes" id="UP000029363"/>
    </source>
</evidence>
<reference evidence="1 2" key="1">
    <citation type="submission" date="2014-08" db="EMBL/GenBank/DDBJ databases">
        <title>Isolation and development of bioluminescent reporter phages for bacterial dysentery.</title>
        <authorList>
            <person name="Schofield D.A."/>
            <person name="Wray D.J."/>
            <person name="Molineux I.J."/>
        </authorList>
    </citation>
    <scope>NUCLEOTIDE SEQUENCE [LARGE SCALE GENOMIC DNA]</scope>
</reference>
<name>A0A088FRA1_9CAUD</name>
<dbReference type="RefSeq" id="YP_009100688.1">
    <property type="nucleotide sequence ID" value="NC_025437.1"/>
</dbReference>
<keyword evidence="2" id="KW-1185">Reference proteome</keyword>
<protein>
    <submittedName>
        <fullName evidence="1">Internal head protein 7</fullName>
    </submittedName>
</protein>
<accession>A0A088FRA1</accession>
<dbReference type="Proteomes" id="UP000029363">
    <property type="component" value="Segment"/>
</dbReference>
<dbReference type="GeneID" id="22277394"/>
<proteinExistence type="predicted"/>
<evidence type="ECO:0000313" key="1">
    <source>
        <dbReference type="EMBL" id="AIM50728.1"/>
    </source>
</evidence>
<sequence>MKTYKEFINEAAAPKTFVINTQASLDDEYADAILRSLAKNGVEVSASDFKKGSSEMFISITKGSKAKIKSSFGVARTDQIDSHDFKQTGVKRQNTIASRGIK</sequence>
<dbReference type="EMBL" id="KM407600">
    <property type="protein sequence ID" value="AIM50728.1"/>
    <property type="molecule type" value="Genomic_DNA"/>
</dbReference>